<evidence type="ECO:0000313" key="1">
    <source>
        <dbReference type="EMBL" id="KAK6762723.1"/>
    </source>
</evidence>
<dbReference type="EMBL" id="JAVFWL010000006">
    <property type="protein sequence ID" value="KAK6762723.1"/>
    <property type="molecule type" value="Genomic_DNA"/>
</dbReference>
<accession>A0ABR1EJR8</accession>
<gene>
    <name evidence="1" type="primary">Necator_chrX.g23601</name>
    <name evidence="1" type="ORF">RB195_023437</name>
</gene>
<evidence type="ECO:0000313" key="2">
    <source>
        <dbReference type="Proteomes" id="UP001303046"/>
    </source>
</evidence>
<name>A0ABR1EJR8_NECAM</name>
<sequence>MLLNRSFIIEYINTKDYGQVDALSRLVSSKSLKPEDYVIASIDADVTSEFSENCCHFPVFAESIRTASQADRPIQLVIDYTKSGKWAKVSRHTTAEIP</sequence>
<protein>
    <submittedName>
        <fullName evidence="1">Uncharacterized protein</fullName>
    </submittedName>
</protein>
<reference evidence="1 2" key="1">
    <citation type="submission" date="2023-08" db="EMBL/GenBank/DDBJ databases">
        <title>A Necator americanus chromosomal reference genome.</title>
        <authorList>
            <person name="Ilik V."/>
            <person name="Petrzelkova K.J."/>
            <person name="Pardy F."/>
            <person name="Fuh T."/>
            <person name="Niatou-Singa F.S."/>
            <person name="Gouil Q."/>
            <person name="Baker L."/>
            <person name="Ritchie M.E."/>
            <person name="Jex A.R."/>
            <person name="Gazzola D."/>
            <person name="Li H."/>
            <person name="Toshio Fujiwara R."/>
            <person name="Zhan B."/>
            <person name="Aroian R.V."/>
            <person name="Pafco B."/>
            <person name="Schwarz E.M."/>
        </authorList>
    </citation>
    <scope>NUCLEOTIDE SEQUENCE [LARGE SCALE GENOMIC DNA]</scope>
    <source>
        <strain evidence="1 2">Aroian</strain>
        <tissue evidence="1">Whole animal</tissue>
    </source>
</reference>
<organism evidence="1 2">
    <name type="scientific">Necator americanus</name>
    <name type="common">Human hookworm</name>
    <dbReference type="NCBI Taxonomy" id="51031"/>
    <lineage>
        <taxon>Eukaryota</taxon>
        <taxon>Metazoa</taxon>
        <taxon>Ecdysozoa</taxon>
        <taxon>Nematoda</taxon>
        <taxon>Chromadorea</taxon>
        <taxon>Rhabditida</taxon>
        <taxon>Rhabditina</taxon>
        <taxon>Rhabditomorpha</taxon>
        <taxon>Strongyloidea</taxon>
        <taxon>Ancylostomatidae</taxon>
        <taxon>Bunostominae</taxon>
        <taxon>Necator</taxon>
    </lineage>
</organism>
<keyword evidence="2" id="KW-1185">Reference proteome</keyword>
<dbReference type="Proteomes" id="UP001303046">
    <property type="component" value="Unassembled WGS sequence"/>
</dbReference>
<proteinExistence type="predicted"/>
<comment type="caution">
    <text evidence="1">The sequence shown here is derived from an EMBL/GenBank/DDBJ whole genome shotgun (WGS) entry which is preliminary data.</text>
</comment>